<name>A0A2T8HZ47_9RHOB</name>
<dbReference type="OrthoDB" id="9764638at2"/>
<comment type="similarity">
    <text evidence="1 4">Belongs to the thiolase-like superfamily. Thiolase family.</text>
</comment>
<evidence type="ECO:0000313" key="7">
    <source>
        <dbReference type="EMBL" id="PVH30704.1"/>
    </source>
</evidence>
<feature type="domain" description="Thiolase C-terminal" evidence="6">
    <location>
        <begin position="276"/>
        <end position="394"/>
    </location>
</feature>
<dbReference type="InterPro" id="IPR020617">
    <property type="entry name" value="Thiolase_C"/>
</dbReference>
<proteinExistence type="inferred from homology"/>
<evidence type="ECO:0000256" key="3">
    <source>
        <dbReference type="ARBA" id="ARBA00023315"/>
    </source>
</evidence>
<keyword evidence="8" id="KW-1185">Reference proteome</keyword>
<comment type="caution">
    <text evidence="7">The sequence shown here is derived from an EMBL/GenBank/DDBJ whole genome shotgun (WGS) entry which is preliminary data.</text>
</comment>
<dbReference type="PANTHER" id="PTHR43365">
    <property type="entry name" value="BLR7806 PROTEIN"/>
    <property type="match status" value="1"/>
</dbReference>
<dbReference type="InterPro" id="IPR002155">
    <property type="entry name" value="Thiolase"/>
</dbReference>
<dbReference type="RefSeq" id="WP_116557127.1">
    <property type="nucleotide sequence ID" value="NZ_QDKM01000001.1"/>
</dbReference>
<dbReference type="PIRSF" id="PIRSF000429">
    <property type="entry name" value="Ac-CoA_Ac_transf"/>
    <property type="match status" value="1"/>
</dbReference>
<keyword evidence="2 4" id="KW-0808">Transferase</keyword>
<evidence type="ECO:0000256" key="2">
    <source>
        <dbReference type="ARBA" id="ARBA00022679"/>
    </source>
</evidence>
<evidence type="ECO:0000259" key="5">
    <source>
        <dbReference type="Pfam" id="PF00108"/>
    </source>
</evidence>
<dbReference type="NCBIfam" id="TIGR01930">
    <property type="entry name" value="AcCoA-C-Actrans"/>
    <property type="match status" value="1"/>
</dbReference>
<sequence>MDAFIIDAIRTPRGRGKAGATLSELRAVDLLGGLFTEMAQRFDGLDSYADDTLIGCATQVGDQGANIGKAASLMAGWAHSAPAATLNRFCASGLSATAMMAERAAIHGVVTVAGGVEMMSRTPMLSDKGAMFMDPEIARKLGAMHPGVAADLVATQFGFSREDCDAYAALSQERAAAAQDAGRFRSIVPVRNAAGEVILAQDETIRRGNTAEKMAALDPAFVKAGEGRDGDTVRALFPDLGPLNHVHHAGNSPAMADGAALVVLASEAAAKRHGLKPRARIISTAEANVAITQIGAVEATRKALARANMSADDMDLWEVRDSFAAVTLHYIQQMKAPMDKFNVNGSSIALGHPMGATGAVLVGSLLDELELRGLRRGVVAITGAAGVASAAVLELVD</sequence>
<dbReference type="InterPro" id="IPR020616">
    <property type="entry name" value="Thiolase_N"/>
</dbReference>
<dbReference type="Gene3D" id="3.40.47.10">
    <property type="match status" value="2"/>
</dbReference>
<evidence type="ECO:0000313" key="8">
    <source>
        <dbReference type="Proteomes" id="UP000245911"/>
    </source>
</evidence>
<dbReference type="Proteomes" id="UP000245911">
    <property type="component" value="Unassembled WGS sequence"/>
</dbReference>
<evidence type="ECO:0000256" key="4">
    <source>
        <dbReference type="RuleBase" id="RU003557"/>
    </source>
</evidence>
<dbReference type="SUPFAM" id="SSF53901">
    <property type="entry name" value="Thiolase-like"/>
    <property type="match status" value="2"/>
</dbReference>
<protein>
    <submittedName>
        <fullName evidence="7">Acetyl-CoA C-acyltransferase</fullName>
        <ecNumber evidence="7">2.3.1.9</ecNumber>
    </submittedName>
</protein>
<dbReference type="EC" id="2.3.1.9" evidence="7"/>
<dbReference type="EMBL" id="QDKM01000001">
    <property type="protein sequence ID" value="PVH30704.1"/>
    <property type="molecule type" value="Genomic_DNA"/>
</dbReference>
<dbReference type="Pfam" id="PF00108">
    <property type="entry name" value="Thiolase_N"/>
    <property type="match status" value="1"/>
</dbReference>
<dbReference type="InterPro" id="IPR016039">
    <property type="entry name" value="Thiolase-like"/>
</dbReference>
<evidence type="ECO:0000259" key="6">
    <source>
        <dbReference type="Pfam" id="PF02803"/>
    </source>
</evidence>
<evidence type="ECO:0000256" key="1">
    <source>
        <dbReference type="ARBA" id="ARBA00010982"/>
    </source>
</evidence>
<accession>A0A2T8HZ47</accession>
<keyword evidence="3 4" id="KW-0012">Acyltransferase</keyword>
<dbReference type="Pfam" id="PF02803">
    <property type="entry name" value="Thiolase_C"/>
    <property type="match status" value="1"/>
</dbReference>
<dbReference type="PANTHER" id="PTHR43365:SF1">
    <property type="entry name" value="ACETYL-COA C-ACYLTRANSFERASE"/>
    <property type="match status" value="1"/>
</dbReference>
<dbReference type="AlphaFoldDB" id="A0A2T8HZ47"/>
<dbReference type="GO" id="GO:0003985">
    <property type="term" value="F:acetyl-CoA C-acetyltransferase activity"/>
    <property type="evidence" value="ECO:0007669"/>
    <property type="project" value="UniProtKB-EC"/>
</dbReference>
<gene>
    <name evidence="7" type="ORF">DDE20_04095</name>
</gene>
<feature type="domain" description="Thiolase N-terminal" evidence="5">
    <location>
        <begin position="4"/>
        <end position="267"/>
    </location>
</feature>
<dbReference type="CDD" id="cd00751">
    <property type="entry name" value="thiolase"/>
    <property type="match status" value="1"/>
</dbReference>
<reference evidence="7 8" key="1">
    <citation type="submission" date="2018-04" db="EMBL/GenBank/DDBJ databases">
        <title>Pararhodobacter oceanense sp. nov., isolated from marine intertidal sediment.</title>
        <authorList>
            <person name="Wang X.-L."/>
            <person name="Du Z.-J."/>
        </authorList>
    </citation>
    <scope>NUCLEOTIDE SEQUENCE [LARGE SCALE GENOMIC DNA]</scope>
    <source>
        <strain evidence="7 8">AM505</strain>
    </source>
</reference>
<organism evidence="7 8">
    <name type="scientific">Pararhodobacter oceanensis</name>
    <dbReference type="NCBI Taxonomy" id="2172121"/>
    <lineage>
        <taxon>Bacteria</taxon>
        <taxon>Pseudomonadati</taxon>
        <taxon>Pseudomonadota</taxon>
        <taxon>Alphaproteobacteria</taxon>
        <taxon>Rhodobacterales</taxon>
        <taxon>Paracoccaceae</taxon>
        <taxon>Pararhodobacter</taxon>
    </lineage>
</organism>